<evidence type="ECO:0000313" key="2">
    <source>
        <dbReference type="EMBL" id="KOF92976.1"/>
    </source>
</evidence>
<organism evidence="2">
    <name type="scientific">Octopus bimaculoides</name>
    <name type="common">California two-spotted octopus</name>
    <dbReference type="NCBI Taxonomy" id="37653"/>
    <lineage>
        <taxon>Eukaryota</taxon>
        <taxon>Metazoa</taxon>
        <taxon>Spiralia</taxon>
        <taxon>Lophotrochozoa</taxon>
        <taxon>Mollusca</taxon>
        <taxon>Cephalopoda</taxon>
        <taxon>Coleoidea</taxon>
        <taxon>Octopodiformes</taxon>
        <taxon>Octopoda</taxon>
        <taxon>Incirrata</taxon>
        <taxon>Octopodidae</taxon>
        <taxon>Octopus</taxon>
    </lineage>
</organism>
<reference evidence="2" key="1">
    <citation type="submission" date="2015-07" db="EMBL/GenBank/DDBJ databases">
        <title>MeaNS - Measles Nucleotide Surveillance Program.</title>
        <authorList>
            <person name="Tran T."/>
            <person name="Druce J."/>
        </authorList>
    </citation>
    <scope>NUCLEOTIDE SEQUENCE</scope>
    <source>
        <strain evidence="2">UCB-OBI-ISO-001</strain>
        <tissue evidence="2">Gonad</tissue>
    </source>
</reference>
<feature type="transmembrane region" description="Helical" evidence="1">
    <location>
        <begin position="27"/>
        <end position="47"/>
    </location>
</feature>
<keyword evidence="1" id="KW-1133">Transmembrane helix</keyword>
<proteinExistence type="predicted"/>
<dbReference type="AlphaFoldDB" id="A0A0L8HUT9"/>
<accession>A0A0L8HUT9</accession>
<protein>
    <submittedName>
        <fullName evidence="2">Uncharacterized protein</fullName>
    </submittedName>
</protein>
<dbReference type="EMBL" id="KQ417249">
    <property type="protein sequence ID" value="KOF92976.1"/>
    <property type="molecule type" value="Genomic_DNA"/>
</dbReference>
<keyword evidence="1" id="KW-0472">Membrane</keyword>
<sequence>MGRMKDEVNSKVFEHETQKMLFRIAKYLVGSKGHGLHSLLVIFIFFYRNPPFRLRI</sequence>
<evidence type="ECO:0000256" key="1">
    <source>
        <dbReference type="SAM" id="Phobius"/>
    </source>
</evidence>
<keyword evidence="1" id="KW-0812">Transmembrane</keyword>
<name>A0A0L8HUT9_OCTBM</name>
<gene>
    <name evidence="2" type="ORF">OCBIM_22005373mg</name>
</gene>